<evidence type="ECO:0000256" key="7">
    <source>
        <dbReference type="ARBA" id="ARBA00023136"/>
    </source>
</evidence>
<proteinExistence type="inferred from homology"/>
<dbReference type="Proteomes" id="UP000295710">
    <property type="component" value="Unassembled WGS sequence"/>
</dbReference>
<evidence type="ECO:0000256" key="6">
    <source>
        <dbReference type="ARBA" id="ARBA00022989"/>
    </source>
</evidence>
<feature type="transmembrane region" description="Helical" evidence="8">
    <location>
        <begin position="415"/>
        <end position="435"/>
    </location>
</feature>
<organism evidence="9 10">
    <name type="scientific">Extibacter muris</name>
    <dbReference type="NCBI Taxonomy" id="1796622"/>
    <lineage>
        <taxon>Bacteria</taxon>
        <taxon>Bacillati</taxon>
        <taxon>Bacillota</taxon>
        <taxon>Clostridia</taxon>
        <taxon>Lachnospirales</taxon>
        <taxon>Lachnospiraceae</taxon>
        <taxon>Extibacter</taxon>
    </lineage>
</organism>
<keyword evidence="7 8" id="KW-0472">Membrane</keyword>
<feature type="transmembrane region" description="Helical" evidence="8">
    <location>
        <begin position="327"/>
        <end position="349"/>
    </location>
</feature>
<evidence type="ECO:0000256" key="1">
    <source>
        <dbReference type="ARBA" id="ARBA00004651"/>
    </source>
</evidence>
<feature type="transmembrane region" description="Helical" evidence="8">
    <location>
        <begin position="57"/>
        <end position="76"/>
    </location>
</feature>
<dbReference type="GO" id="GO:0022857">
    <property type="term" value="F:transmembrane transporter activity"/>
    <property type="evidence" value="ECO:0007669"/>
    <property type="project" value="InterPro"/>
</dbReference>
<dbReference type="AlphaFoldDB" id="A0A4R4F9S5"/>
<evidence type="ECO:0000256" key="4">
    <source>
        <dbReference type="ARBA" id="ARBA00022475"/>
    </source>
</evidence>
<sequence length="526" mass="57393">MSIIMKNSKERSRIRKIAFWPAFLLLFGSLVYSIVDRDGFYAMADAANTWVLNHFGWTYSLTSFLCLVAVAVAYFSPLGNVILGGKDAKPILSKKNWATITLCTAMAAGALFWGIAEPVYHMSSPPAGLEPNTWESAKFAMETMVLHWSIHPYSLYTLPVIAFAFAFFNMKKPFSVASQLSIITDKLHIKTVGDSKFPQILDTILLFAMGLGILGVICTGTLNMGGALQELSKMESKSTAWLIILAIVTVCFIISSVSGIQKGIKLLSNINVVIYLVILAVLFILGPSMFMIDGTAEAVGGTFSQLSSKLLTTGAYASDPWAKSWTVFYAGSWASWAPISACFLARLGVGYKIKDLIKINFGIPILFNIVWCGVFSNLAINYQLTGKLDLIHILETKGAEGVIYSIFRDMPGSTFIILLFFAALMFSMITAMDSTTNSIAALSTSGISPKEQEAPVFLKVMWGVMFAVLSYIMLTISGIDGIKLVSNLGGLPNIFILLGGVFCVFVISSNVTKYNLVDKVNQKKEE</sequence>
<evidence type="ECO:0000313" key="9">
    <source>
        <dbReference type="EMBL" id="TDA20392.1"/>
    </source>
</evidence>
<name>A0A4R4F9S5_9FIRM</name>
<comment type="similarity">
    <text evidence="2">Belongs to the BCCT transporter (TC 2.A.15) family.</text>
</comment>
<keyword evidence="5 8" id="KW-0812">Transmembrane</keyword>
<feature type="transmembrane region" description="Helical" evidence="8">
    <location>
        <begin position="494"/>
        <end position="516"/>
    </location>
</feature>
<accession>A0A4R4F9S5</accession>
<evidence type="ECO:0000313" key="10">
    <source>
        <dbReference type="Proteomes" id="UP000295710"/>
    </source>
</evidence>
<reference evidence="9 10" key="1">
    <citation type="journal article" date="2016" name="Nat. Microbiol.">
        <title>The Mouse Intestinal Bacterial Collection (miBC) provides host-specific insight into cultured diversity and functional potential of the gut microbiota.</title>
        <authorList>
            <person name="Lagkouvardos I."/>
            <person name="Pukall R."/>
            <person name="Abt B."/>
            <person name="Foesel B.U."/>
            <person name="Meier-Kolthoff J.P."/>
            <person name="Kumar N."/>
            <person name="Bresciani A."/>
            <person name="Martinez I."/>
            <person name="Just S."/>
            <person name="Ziegler C."/>
            <person name="Brugiroux S."/>
            <person name="Garzetti D."/>
            <person name="Wenning M."/>
            <person name="Bui T.P."/>
            <person name="Wang J."/>
            <person name="Hugenholtz F."/>
            <person name="Plugge C.M."/>
            <person name="Peterson D.A."/>
            <person name="Hornef M.W."/>
            <person name="Baines J.F."/>
            <person name="Smidt H."/>
            <person name="Walter J."/>
            <person name="Kristiansen K."/>
            <person name="Nielsen H.B."/>
            <person name="Haller D."/>
            <person name="Overmann J."/>
            <person name="Stecher B."/>
            <person name="Clavel T."/>
        </authorList>
    </citation>
    <scope>NUCLEOTIDE SEQUENCE [LARGE SCALE GENOMIC DNA]</scope>
    <source>
        <strain evidence="9 10">DSM 28560</strain>
    </source>
</reference>
<dbReference type="GO" id="GO:0005886">
    <property type="term" value="C:plasma membrane"/>
    <property type="evidence" value="ECO:0007669"/>
    <property type="project" value="UniProtKB-SubCell"/>
</dbReference>
<evidence type="ECO:0000256" key="8">
    <source>
        <dbReference type="SAM" id="Phobius"/>
    </source>
</evidence>
<evidence type="ECO:0000256" key="5">
    <source>
        <dbReference type="ARBA" id="ARBA00022692"/>
    </source>
</evidence>
<dbReference type="InterPro" id="IPR000060">
    <property type="entry name" value="BCCT_transptr"/>
</dbReference>
<comment type="caution">
    <text evidence="9">The sequence shown here is derived from an EMBL/GenBank/DDBJ whole genome shotgun (WGS) entry which is preliminary data.</text>
</comment>
<feature type="transmembrane region" description="Helical" evidence="8">
    <location>
        <begin position="361"/>
        <end position="380"/>
    </location>
</feature>
<feature type="transmembrane region" description="Helical" evidence="8">
    <location>
        <begin position="272"/>
        <end position="292"/>
    </location>
</feature>
<comment type="subcellular location">
    <subcellularLocation>
        <location evidence="1">Cell membrane</location>
        <topology evidence="1">Multi-pass membrane protein</topology>
    </subcellularLocation>
</comment>
<keyword evidence="4" id="KW-1003">Cell membrane</keyword>
<dbReference type="PANTHER" id="PTHR30047">
    <property type="entry name" value="HIGH-AFFINITY CHOLINE TRANSPORT PROTEIN-RELATED"/>
    <property type="match status" value="1"/>
</dbReference>
<keyword evidence="10" id="KW-1185">Reference proteome</keyword>
<protein>
    <submittedName>
        <fullName evidence="9">BCCT family transporter</fullName>
    </submittedName>
</protein>
<dbReference type="EMBL" id="SMMX01000022">
    <property type="protein sequence ID" value="TDA20392.1"/>
    <property type="molecule type" value="Genomic_DNA"/>
</dbReference>
<keyword evidence="6 8" id="KW-1133">Transmembrane helix</keyword>
<gene>
    <name evidence="9" type="ORF">E1963_17250</name>
</gene>
<dbReference type="PANTHER" id="PTHR30047:SF7">
    <property type="entry name" value="HIGH-AFFINITY CHOLINE TRANSPORT PROTEIN"/>
    <property type="match status" value="1"/>
</dbReference>
<evidence type="ECO:0000256" key="2">
    <source>
        <dbReference type="ARBA" id="ARBA00005658"/>
    </source>
</evidence>
<feature type="transmembrane region" description="Helical" evidence="8">
    <location>
        <begin position="240"/>
        <end position="260"/>
    </location>
</feature>
<feature type="transmembrane region" description="Helical" evidence="8">
    <location>
        <begin position="204"/>
        <end position="228"/>
    </location>
</feature>
<dbReference type="Pfam" id="PF02028">
    <property type="entry name" value="BCCT"/>
    <property type="match status" value="1"/>
</dbReference>
<evidence type="ECO:0000256" key="3">
    <source>
        <dbReference type="ARBA" id="ARBA00022448"/>
    </source>
</evidence>
<feature type="transmembrane region" description="Helical" evidence="8">
    <location>
        <begin position="456"/>
        <end position="474"/>
    </location>
</feature>
<feature type="transmembrane region" description="Helical" evidence="8">
    <location>
        <begin position="97"/>
        <end position="116"/>
    </location>
</feature>
<feature type="transmembrane region" description="Helical" evidence="8">
    <location>
        <begin position="153"/>
        <end position="170"/>
    </location>
</feature>
<keyword evidence="3" id="KW-0813">Transport</keyword>